<dbReference type="InterPro" id="IPR029062">
    <property type="entry name" value="Class_I_gatase-like"/>
</dbReference>
<dbReference type="Gene3D" id="3.40.50.880">
    <property type="match status" value="1"/>
</dbReference>
<evidence type="ECO:0000313" key="3">
    <source>
        <dbReference type="Proteomes" id="UP001370490"/>
    </source>
</evidence>
<keyword evidence="1" id="KW-0315">Glutamine amidotransferase</keyword>
<evidence type="ECO:0000313" key="2">
    <source>
        <dbReference type="EMBL" id="KAK6946941.1"/>
    </source>
</evidence>
<evidence type="ECO:0000256" key="1">
    <source>
        <dbReference type="ARBA" id="ARBA00022962"/>
    </source>
</evidence>
<dbReference type="GO" id="GO:0000107">
    <property type="term" value="F:imidazoleglycerol-phosphate synthase activity"/>
    <property type="evidence" value="ECO:0007669"/>
    <property type="project" value="TreeGrafter"/>
</dbReference>
<comment type="caution">
    <text evidence="2">The sequence shown here is derived from an EMBL/GenBank/DDBJ whole genome shotgun (WGS) entry which is preliminary data.</text>
</comment>
<accession>A0AAN8WDY0</accession>
<name>A0AAN8WDY0_9MAGN</name>
<dbReference type="EMBL" id="JBAMMX010000001">
    <property type="protein sequence ID" value="KAK6946941.1"/>
    <property type="molecule type" value="Genomic_DNA"/>
</dbReference>
<dbReference type="Proteomes" id="UP001370490">
    <property type="component" value="Unassembled WGS sequence"/>
</dbReference>
<dbReference type="PANTHER" id="PTHR42701">
    <property type="entry name" value="IMIDAZOLE GLYCEROL PHOSPHATE SYNTHASE SUBUNIT HISH"/>
    <property type="match status" value="1"/>
</dbReference>
<organism evidence="2 3">
    <name type="scientific">Dillenia turbinata</name>
    <dbReference type="NCBI Taxonomy" id="194707"/>
    <lineage>
        <taxon>Eukaryota</taxon>
        <taxon>Viridiplantae</taxon>
        <taxon>Streptophyta</taxon>
        <taxon>Embryophyta</taxon>
        <taxon>Tracheophyta</taxon>
        <taxon>Spermatophyta</taxon>
        <taxon>Magnoliopsida</taxon>
        <taxon>eudicotyledons</taxon>
        <taxon>Gunneridae</taxon>
        <taxon>Pentapetalae</taxon>
        <taxon>Dilleniales</taxon>
        <taxon>Dilleniaceae</taxon>
        <taxon>Dillenia</taxon>
    </lineage>
</organism>
<dbReference type="AlphaFoldDB" id="A0AAN8WDY0"/>
<proteinExistence type="predicted"/>
<dbReference type="InterPro" id="IPR010139">
    <property type="entry name" value="Imidazole-glycPsynth_HisH"/>
</dbReference>
<reference evidence="2 3" key="1">
    <citation type="submission" date="2023-12" db="EMBL/GenBank/DDBJ databases">
        <title>A high-quality genome assembly for Dillenia turbinata (Dilleniales).</title>
        <authorList>
            <person name="Chanderbali A."/>
        </authorList>
    </citation>
    <scope>NUCLEOTIDE SEQUENCE [LARGE SCALE GENOMIC DNA]</scope>
    <source>
        <strain evidence="2">LSX21</strain>
        <tissue evidence="2">Leaf</tissue>
    </source>
</reference>
<gene>
    <name evidence="2" type="ORF">RJ641_000414</name>
</gene>
<dbReference type="GO" id="GO:0000105">
    <property type="term" value="P:L-histidine biosynthetic process"/>
    <property type="evidence" value="ECO:0007669"/>
    <property type="project" value="InterPro"/>
</dbReference>
<sequence length="187" mass="21690">MEVYSQHATWDVQAWRLPKDASRPMVKFKGSLIPFSVRYHKKFSCWRTYAAMLEFLLDQLHNLKGLGLITGVDGCFDSSNGFRVPHIGWHALKIVKDSEILDDVGDRHVYFVHCYRAMLVNPAACVNCIWFPNLDLYLPMTLWILFSQMITKNGFHLCAIMAKISSHLLGGVMFMQFNFTQRRVEIR</sequence>
<dbReference type="PANTHER" id="PTHR42701:SF1">
    <property type="entry name" value="IMIDAZOLE GLYCEROL PHOSPHATE SYNTHASE SUBUNIT HISH"/>
    <property type="match status" value="1"/>
</dbReference>
<protein>
    <submittedName>
        <fullName evidence="2">Uncharacterized protein</fullName>
    </submittedName>
</protein>
<keyword evidence="3" id="KW-1185">Reference proteome</keyword>